<accession>A0A540LNA8</accession>
<dbReference type="AlphaFoldDB" id="A0A540LNA8"/>
<reference evidence="1 2" key="1">
    <citation type="journal article" date="2019" name="G3 (Bethesda)">
        <title>Sequencing of a Wild Apple (Malus baccata) Genome Unravels the Differences Between Cultivated and Wild Apple Species Regarding Disease Resistance and Cold Tolerance.</title>
        <authorList>
            <person name="Chen X."/>
        </authorList>
    </citation>
    <scope>NUCLEOTIDE SEQUENCE [LARGE SCALE GENOMIC DNA]</scope>
    <source>
        <strain evidence="2">cv. Shandingzi</strain>
        <tissue evidence="1">Leaves</tissue>
    </source>
</reference>
<gene>
    <name evidence="1" type="ORF">C1H46_026461</name>
</gene>
<dbReference type="EMBL" id="VIEB01000519">
    <property type="protein sequence ID" value="TQD87963.1"/>
    <property type="molecule type" value="Genomic_DNA"/>
</dbReference>
<dbReference type="Proteomes" id="UP000315295">
    <property type="component" value="Unassembled WGS sequence"/>
</dbReference>
<comment type="caution">
    <text evidence="1">The sequence shown here is derived from an EMBL/GenBank/DDBJ whole genome shotgun (WGS) entry which is preliminary data.</text>
</comment>
<proteinExistence type="predicted"/>
<dbReference type="STRING" id="106549.A0A540LNA8"/>
<name>A0A540LNA8_MALBA</name>
<organism evidence="1 2">
    <name type="scientific">Malus baccata</name>
    <name type="common">Siberian crab apple</name>
    <name type="synonym">Pyrus baccata</name>
    <dbReference type="NCBI Taxonomy" id="106549"/>
    <lineage>
        <taxon>Eukaryota</taxon>
        <taxon>Viridiplantae</taxon>
        <taxon>Streptophyta</taxon>
        <taxon>Embryophyta</taxon>
        <taxon>Tracheophyta</taxon>
        <taxon>Spermatophyta</taxon>
        <taxon>Magnoliopsida</taxon>
        <taxon>eudicotyledons</taxon>
        <taxon>Gunneridae</taxon>
        <taxon>Pentapetalae</taxon>
        <taxon>rosids</taxon>
        <taxon>fabids</taxon>
        <taxon>Rosales</taxon>
        <taxon>Rosaceae</taxon>
        <taxon>Amygdaloideae</taxon>
        <taxon>Maleae</taxon>
        <taxon>Malus</taxon>
    </lineage>
</organism>
<protein>
    <submittedName>
        <fullName evidence="1">Uncharacterized protein</fullName>
    </submittedName>
</protein>
<evidence type="ECO:0000313" key="1">
    <source>
        <dbReference type="EMBL" id="TQD87963.1"/>
    </source>
</evidence>
<sequence>MKVHMEYAEVKAAQVSKDREVAIENIEKKIKVSMLIYSFMAHETVILADCLLYEDMAACMAVDMLPMLPRLINKITYNRDGYTMNYLLDCNFSNTSLSYLCV</sequence>
<evidence type="ECO:0000313" key="2">
    <source>
        <dbReference type="Proteomes" id="UP000315295"/>
    </source>
</evidence>
<keyword evidence="2" id="KW-1185">Reference proteome</keyword>
<dbReference type="Gene3D" id="3.30.450.50">
    <property type="entry name" value="Longin domain"/>
    <property type="match status" value="1"/>
</dbReference>